<evidence type="ECO:0000313" key="3">
    <source>
        <dbReference type="EMBL" id="PPK93889.1"/>
    </source>
</evidence>
<protein>
    <submittedName>
        <fullName evidence="3">Uncharacterized protein</fullName>
    </submittedName>
</protein>
<gene>
    <name evidence="3" type="ORF">CLV92_109167</name>
</gene>
<sequence>MLDLDVDLLLVAVAAACTIHLLLRLRGGRRGPSASGRFAAGSALRRIPPLRAHPEMALGLAFLSCLGLLPAATALAGGLLSGEDAHPLDAVDLAFTVQGALFGAALAGWALLARAERVGGVPSAPPAGERLLVASSDRHASRALRPGYLAAAVATVVAAATEDPWWLLPGAGALTLTWLRARWWARFPARSTLHDDGVHLVHRRDGWEVGRYRWADVHQVRVQRGAVRPEWTMDDVHTSVTLSVRTTVRGDDQPELEGFLLLDDEERAAAVAVLRTACAEHGVPAFASYLDPVEPSPPQPKPVRRGPPHRPRHRRER</sequence>
<keyword evidence="2" id="KW-1133">Transmembrane helix</keyword>
<feature type="transmembrane region" description="Helical" evidence="2">
    <location>
        <begin position="6"/>
        <end position="23"/>
    </location>
</feature>
<dbReference type="RefSeq" id="WP_104433488.1">
    <property type="nucleotide sequence ID" value="NZ_PTJD01000009.1"/>
</dbReference>
<keyword evidence="2" id="KW-0472">Membrane</keyword>
<keyword evidence="4" id="KW-1185">Reference proteome</keyword>
<dbReference type="AlphaFoldDB" id="A0A2S6II46"/>
<proteinExistence type="predicted"/>
<name>A0A2S6II46_9ACTN</name>
<feature type="region of interest" description="Disordered" evidence="1">
    <location>
        <begin position="288"/>
        <end position="317"/>
    </location>
</feature>
<reference evidence="3 4" key="1">
    <citation type="submission" date="2018-02" db="EMBL/GenBank/DDBJ databases">
        <title>Genomic Encyclopedia of Archaeal and Bacterial Type Strains, Phase II (KMG-II): from individual species to whole genera.</title>
        <authorList>
            <person name="Goeker M."/>
        </authorList>
    </citation>
    <scope>NUCLEOTIDE SEQUENCE [LARGE SCALE GENOMIC DNA]</scope>
    <source>
        <strain evidence="3 4">DSM 22857</strain>
    </source>
</reference>
<comment type="caution">
    <text evidence="3">The sequence shown here is derived from an EMBL/GenBank/DDBJ whole genome shotgun (WGS) entry which is preliminary data.</text>
</comment>
<evidence type="ECO:0000256" key="2">
    <source>
        <dbReference type="SAM" id="Phobius"/>
    </source>
</evidence>
<accession>A0A2S6II46</accession>
<organism evidence="3 4">
    <name type="scientific">Kineococcus xinjiangensis</name>
    <dbReference type="NCBI Taxonomy" id="512762"/>
    <lineage>
        <taxon>Bacteria</taxon>
        <taxon>Bacillati</taxon>
        <taxon>Actinomycetota</taxon>
        <taxon>Actinomycetes</taxon>
        <taxon>Kineosporiales</taxon>
        <taxon>Kineosporiaceae</taxon>
        <taxon>Kineococcus</taxon>
    </lineage>
</organism>
<dbReference type="EMBL" id="PTJD01000009">
    <property type="protein sequence ID" value="PPK93889.1"/>
    <property type="molecule type" value="Genomic_DNA"/>
</dbReference>
<dbReference type="Proteomes" id="UP000239485">
    <property type="component" value="Unassembled WGS sequence"/>
</dbReference>
<evidence type="ECO:0000313" key="4">
    <source>
        <dbReference type="Proteomes" id="UP000239485"/>
    </source>
</evidence>
<feature type="transmembrane region" description="Helical" evidence="2">
    <location>
        <begin position="56"/>
        <end position="81"/>
    </location>
</feature>
<feature type="transmembrane region" description="Helical" evidence="2">
    <location>
        <begin position="93"/>
        <end position="112"/>
    </location>
</feature>
<feature type="compositionally biased region" description="Basic residues" evidence="1">
    <location>
        <begin position="302"/>
        <end position="317"/>
    </location>
</feature>
<keyword evidence="2" id="KW-0812">Transmembrane</keyword>
<evidence type="ECO:0000256" key="1">
    <source>
        <dbReference type="SAM" id="MobiDB-lite"/>
    </source>
</evidence>